<dbReference type="Proteomes" id="UP000555564">
    <property type="component" value="Unassembled WGS sequence"/>
</dbReference>
<dbReference type="EMBL" id="JACHIU010000001">
    <property type="protein sequence ID" value="MBB6475577.1"/>
    <property type="molecule type" value="Genomic_DNA"/>
</dbReference>
<evidence type="ECO:0000313" key="1">
    <source>
        <dbReference type="EMBL" id="MBB6475577.1"/>
    </source>
</evidence>
<comment type="caution">
    <text evidence="1">The sequence shown here is derived from an EMBL/GenBank/DDBJ whole genome shotgun (WGS) entry which is preliminary data.</text>
</comment>
<keyword evidence="2" id="KW-1185">Reference proteome</keyword>
<accession>A0A7X0M8N7</accession>
<reference evidence="1 2" key="1">
    <citation type="submission" date="2020-08" db="EMBL/GenBank/DDBJ databases">
        <title>Sequencing the genomes of 1000 actinobacteria strains.</title>
        <authorList>
            <person name="Klenk H.-P."/>
        </authorList>
    </citation>
    <scope>NUCLEOTIDE SEQUENCE [LARGE SCALE GENOMIC DNA]</scope>
    <source>
        <strain evidence="1 2">DSM 44936</strain>
    </source>
</reference>
<protein>
    <submittedName>
        <fullName evidence="1">Uncharacterized protein</fullName>
    </submittedName>
</protein>
<sequence>MFFERIDAYLNAVQSRLLIDRGEALSAIEKQAHGSSVSLTRRVNELQAITMAFGPERVALGRAGGSGEDAWGEPRPLTHEEADQERLVRDLRRHHAQIEAHVTSLTSVSGNWLQCWAAFQEQAQLALETANGLGACYKEGLLDTHQHAEEIARRWRPPVFRLREEWSQDPLVRLQDAIPRGVRDSATQAWEQWLDLWRSDNMPRPIEGRDAPRGRWTG</sequence>
<name>A0A7X0M8N7_9ACTN</name>
<proteinExistence type="predicted"/>
<evidence type="ECO:0000313" key="2">
    <source>
        <dbReference type="Proteomes" id="UP000555564"/>
    </source>
</evidence>
<dbReference type="RefSeq" id="WP_184985008.1">
    <property type="nucleotide sequence ID" value="NZ_BAAALO010000081.1"/>
</dbReference>
<organism evidence="1 2">
    <name type="scientific">Sphaerisporangium rubeum</name>
    <dbReference type="NCBI Taxonomy" id="321317"/>
    <lineage>
        <taxon>Bacteria</taxon>
        <taxon>Bacillati</taxon>
        <taxon>Actinomycetota</taxon>
        <taxon>Actinomycetes</taxon>
        <taxon>Streptosporangiales</taxon>
        <taxon>Streptosporangiaceae</taxon>
        <taxon>Sphaerisporangium</taxon>
    </lineage>
</organism>
<gene>
    <name evidence="1" type="ORF">BJ992_005008</name>
</gene>
<dbReference type="AlphaFoldDB" id="A0A7X0M8N7"/>